<proteinExistence type="predicted"/>
<dbReference type="AlphaFoldDB" id="A0A4S4M1T6"/>
<feature type="region of interest" description="Disordered" evidence="6">
    <location>
        <begin position="246"/>
        <end position="268"/>
    </location>
</feature>
<evidence type="ECO:0000313" key="7">
    <source>
        <dbReference type="EMBL" id="THH18835.1"/>
    </source>
</evidence>
<evidence type="ECO:0000256" key="2">
    <source>
        <dbReference type="ARBA" id="ARBA00022723"/>
    </source>
</evidence>
<keyword evidence="2" id="KW-0479">Metal-binding</keyword>
<gene>
    <name evidence="7" type="ORF">EUX98_g8893</name>
</gene>
<protein>
    <recommendedName>
        <fullName evidence="9">hAT-like transposase RNase-H fold domain-containing protein</fullName>
    </recommendedName>
</protein>
<dbReference type="SUPFAM" id="SSF53098">
    <property type="entry name" value="Ribonuclease H-like"/>
    <property type="match status" value="1"/>
</dbReference>
<dbReference type="EMBL" id="SGPM01000572">
    <property type="protein sequence ID" value="THH18835.1"/>
    <property type="molecule type" value="Genomic_DNA"/>
</dbReference>
<evidence type="ECO:0000313" key="8">
    <source>
        <dbReference type="Proteomes" id="UP000308730"/>
    </source>
</evidence>
<evidence type="ECO:0000256" key="1">
    <source>
        <dbReference type="ARBA" id="ARBA00004123"/>
    </source>
</evidence>
<organism evidence="7 8">
    <name type="scientific">Antrodiella citrinella</name>
    <dbReference type="NCBI Taxonomy" id="2447956"/>
    <lineage>
        <taxon>Eukaryota</taxon>
        <taxon>Fungi</taxon>
        <taxon>Dikarya</taxon>
        <taxon>Basidiomycota</taxon>
        <taxon>Agaricomycotina</taxon>
        <taxon>Agaricomycetes</taxon>
        <taxon>Polyporales</taxon>
        <taxon>Steccherinaceae</taxon>
        <taxon>Antrodiella</taxon>
    </lineage>
</organism>
<evidence type="ECO:0000256" key="3">
    <source>
        <dbReference type="ARBA" id="ARBA00022771"/>
    </source>
</evidence>
<dbReference type="GO" id="GO:0005634">
    <property type="term" value="C:nucleus"/>
    <property type="evidence" value="ECO:0007669"/>
    <property type="project" value="UniProtKB-SubCell"/>
</dbReference>
<dbReference type="PANTHER" id="PTHR46481">
    <property type="entry name" value="ZINC FINGER BED DOMAIN-CONTAINING PROTEIN 4"/>
    <property type="match status" value="1"/>
</dbReference>
<dbReference type="Proteomes" id="UP000308730">
    <property type="component" value="Unassembled WGS sequence"/>
</dbReference>
<keyword evidence="8" id="KW-1185">Reference proteome</keyword>
<evidence type="ECO:0000256" key="4">
    <source>
        <dbReference type="ARBA" id="ARBA00022833"/>
    </source>
</evidence>
<dbReference type="OrthoDB" id="2792018at2759"/>
<keyword evidence="5" id="KW-0539">Nucleus</keyword>
<comment type="caution">
    <text evidence="7">The sequence shown here is derived from an EMBL/GenBank/DDBJ whole genome shotgun (WGS) entry which is preliminary data.</text>
</comment>
<feature type="compositionally biased region" description="Acidic residues" evidence="6">
    <location>
        <begin position="246"/>
        <end position="267"/>
    </location>
</feature>
<accession>A0A4S4M1T6</accession>
<evidence type="ECO:0008006" key="9">
    <source>
        <dbReference type="Google" id="ProtNLM"/>
    </source>
</evidence>
<dbReference type="PANTHER" id="PTHR46481:SF10">
    <property type="entry name" value="ZINC FINGER BED DOMAIN-CONTAINING PROTEIN 39"/>
    <property type="match status" value="1"/>
</dbReference>
<name>A0A4S4M1T6_9APHY</name>
<comment type="subcellular location">
    <subcellularLocation>
        <location evidence="1">Nucleus</location>
    </subcellularLocation>
</comment>
<keyword evidence="4" id="KW-0862">Zinc</keyword>
<evidence type="ECO:0000256" key="5">
    <source>
        <dbReference type="ARBA" id="ARBA00023242"/>
    </source>
</evidence>
<evidence type="ECO:0000256" key="6">
    <source>
        <dbReference type="SAM" id="MobiDB-lite"/>
    </source>
</evidence>
<dbReference type="InterPro" id="IPR012337">
    <property type="entry name" value="RNaseH-like_sf"/>
</dbReference>
<keyword evidence="3" id="KW-0863">Zinc-finger</keyword>
<sequence>MKIFDLRAPSYMPGVNNFISPQSAAALTIPASRTEILTLDWNKAEVVRWLSESFRPYETIKDRGFLCLMKTGCPELWVPSLKTAGRDMINAHIESRNRVARLLISYAGRISFSSDTWTSPNHRSYMAILAHLEHEGHPLVLPLDLAEVPFSHTGAALSEVMQRTVLDFGIATKVLTFTGDNATNNDTLCTEWSKRNPEFLGDESRIRCILHTESLAAHIIIKQFDVLPGSSAIDMDDTEKVLRELAEDEDESDNNSEDELADDAEGSFDERAMMSVGERRQHEADVRPMKMVLVKVFYDATQYFSSAAPNLAQVIPAMDLIDEHLNDNIFKPDLHPAIRIVLTMAKWLLNRYYSHTDVTPAYHIAMVLHPCHKLGYFADWNWEPKWIRNARLSVYNEFTTHYLKYVT</sequence>
<dbReference type="GO" id="GO:0008270">
    <property type="term" value="F:zinc ion binding"/>
    <property type="evidence" value="ECO:0007669"/>
    <property type="project" value="UniProtKB-KW"/>
</dbReference>
<reference evidence="7 8" key="1">
    <citation type="submission" date="2019-02" db="EMBL/GenBank/DDBJ databases">
        <title>Genome sequencing of the rare red list fungi Antrodiella citrinella (Flaviporus citrinellus).</title>
        <authorList>
            <person name="Buettner E."/>
            <person name="Kellner H."/>
        </authorList>
    </citation>
    <scope>NUCLEOTIDE SEQUENCE [LARGE SCALE GENOMIC DNA]</scope>
    <source>
        <strain evidence="7 8">DSM 108506</strain>
    </source>
</reference>
<dbReference type="InterPro" id="IPR052035">
    <property type="entry name" value="ZnF_BED_domain_contain"/>
</dbReference>
<dbReference type="SUPFAM" id="SSF140996">
    <property type="entry name" value="Hermes dimerisation domain"/>
    <property type="match status" value="1"/>
</dbReference>